<keyword evidence="2" id="KW-0472">Membrane</keyword>
<dbReference type="RefSeq" id="WP_250826845.1">
    <property type="nucleotide sequence ID" value="NZ_JAMOIL010000008.1"/>
</dbReference>
<sequence length="412" mass="41365">MNSNDLHDRLLALREDLDLPETRVAEGAWETGRTRQRRRRAAGAVAGVAAVAVIAAGTALVGGGTTDAGRIGPASTVPSTSLPSATATSGPVTPMGEFRGLGVGGAVVTRAGLGGLAEEAASVTLQGRSAGTVSEAIEVVGGALPDWAASSSDGVLICWAGGEQALVADPTQQLRPDSFSPTGALLATFSDQGLEVLDLVDGGGSTYPFDSLGDLADVGPDALQLTWADDEHLLIAEARSAYEDAGTPRAVLLDAVTGDVTATALSGGTVYLDGSPIVLHASRAYTGSTVWWSRAGNLGMTTLLPLAADGLVAGSSSTSIPGADSAEAGRFTQVEVWDSTDFALAAQLPVPNGTHPAVLDLDASHVLASLRDADGTTLVDVPFGAREGEPVTGVLRLDGATGAVAVRPGGLG</sequence>
<evidence type="ECO:0000313" key="3">
    <source>
        <dbReference type="EMBL" id="MCM0620174.1"/>
    </source>
</evidence>
<gene>
    <name evidence="3" type="ORF">M8330_07680</name>
</gene>
<feature type="region of interest" description="Disordered" evidence="1">
    <location>
        <begin position="72"/>
        <end position="93"/>
    </location>
</feature>
<evidence type="ECO:0000313" key="4">
    <source>
        <dbReference type="Proteomes" id="UP001139485"/>
    </source>
</evidence>
<evidence type="ECO:0000256" key="1">
    <source>
        <dbReference type="SAM" id="MobiDB-lite"/>
    </source>
</evidence>
<comment type="caution">
    <text evidence="3">The sequence shown here is derived from an EMBL/GenBank/DDBJ whole genome shotgun (WGS) entry which is preliminary data.</text>
</comment>
<dbReference type="Proteomes" id="UP001139485">
    <property type="component" value="Unassembled WGS sequence"/>
</dbReference>
<organism evidence="3 4">
    <name type="scientific">Nocardioides bruguierae</name>
    <dbReference type="NCBI Taxonomy" id="2945102"/>
    <lineage>
        <taxon>Bacteria</taxon>
        <taxon>Bacillati</taxon>
        <taxon>Actinomycetota</taxon>
        <taxon>Actinomycetes</taxon>
        <taxon>Propionibacteriales</taxon>
        <taxon>Nocardioidaceae</taxon>
        <taxon>Nocardioides</taxon>
    </lineage>
</organism>
<feature type="compositionally biased region" description="Low complexity" evidence="1">
    <location>
        <begin position="72"/>
        <end position="91"/>
    </location>
</feature>
<dbReference type="EMBL" id="JAMOIL010000008">
    <property type="protein sequence ID" value="MCM0620174.1"/>
    <property type="molecule type" value="Genomic_DNA"/>
</dbReference>
<keyword evidence="4" id="KW-1185">Reference proteome</keyword>
<reference evidence="3" key="1">
    <citation type="submission" date="2022-05" db="EMBL/GenBank/DDBJ databases">
        <authorList>
            <person name="Tuo L."/>
        </authorList>
    </citation>
    <scope>NUCLEOTIDE SEQUENCE</scope>
    <source>
        <strain evidence="3">BSK12Z-4</strain>
    </source>
</reference>
<keyword evidence="2" id="KW-1133">Transmembrane helix</keyword>
<name>A0A9X2D8T5_9ACTN</name>
<evidence type="ECO:0000256" key="2">
    <source>
        <dbReference type="SAM" id="Phobius"/>
    </source>
</evidence>
<keyword evidence="2" id="KW-0812">Transmembrane</keyword>
<dbReference type="AlphaFoldDB" id="A0A9X2D8T5"/>
<proteinExistence type="predicted"/>
<protein>
    <submittedName>
        <fullName evidence="3">Uncharacterized protein</fullName>
    </submittedName>
</protein>
<feature type="transmembrane region" description="Helical" evidence="2">
    <location>
        <begin position="41"/>
        <end position="61"/>
    </location>
</feature>
<accession>A0A9X2D8T5</accession>